<protein>
    <submittedName>
        <fullName evidence="2">Uncharacterized protein</fullName>
    </submittedName>
</protein>
<feature type="compositionally biased region" description="Low complexity" evidence="1">
    <location>
        <begin position="26"/>
        <end position="35"/>
    </location>
</feature>
<organism evidence="2 3">
    <name type="scientific">Lecanosticta acicola</name>
    <dbReference type="NCBI Taxonomy" id="111012"/>
    <lineage>
        <taxon>Eukaryota</taxon>
        <taxon>Fungi</taxon>
        <taxon>Dikarya</taxon>
        <taxon>Ascomycota</taxon>
        <taxon>Pezizomycotina</taxon>
        <taxon>Dothideomycetes</taxon>
        <taxon>Dothideomycetidae</taxon>
        <taxon>Mycosphaerellales</taxon>
        <taxon>Mycosphaerellaceae</taxon>
        <taxon>Lecanosticta</taxon>
    </lineage>
</organism>
<feature type="compositionally biased region" description="Polar residues" evidence="1">
    <location>
        <begin position="8"/>
        <end position="18"/>
    </location>
</feature>
<evidence type="ECO:0000256" key="1">
    <source>
        <dbReference type="SAM" id="MobiDB-lite"/>
    </source>
</evidence>
<proteinExistence type="predicted"/>
<comment type="caution">
    <text evidence="2">The sequence shown here is derived from an EMBL/GenBank/DDBJ whole genome shotgun (WGS) entry which is preliminary data.</text>
</comment>
<gene>
    <name evidence="2" type="ORF">LECACI_7A007852</name>
</gene>
<accession>A0AAI9EE09</accession>
<feature type="region of interest" description="Disordered" evidence="1">
    <location>
        <begin position="1"/>
        <end position="71"/>
    </location>
</feature>
<dbReference type="EMBL" id="CAVMBE010000068">
    <property type="protein sequence ID" value="CAK4032694.1"/>
    <property type="molecule type" value="Genomic_DNA"/>
</dbReference>
<dbReference type="AlphaFoldDB" id="A0AAI9EE09"/>
<evidence type="ECO:0000313" key="3">
    <source>
        <dbReference type="Proteomes" id="UP001296104"/>
    </source>
</evidence>
<evidence type="ECO:0000313" key="2">
    <source>
        <dbReference type="EMBL" id="CAK4032694.1"/>
    </source>
</evidence>
<dbReference type="Proteomes" id="UP001296104">
    <property type="component" value="Unassembled WGS sequence"/>
</dbReference>
<name>A0AAI9EE09_9PEZI</name>
<reference evidence="2" key="1">
    <citation type="submission" date="2023-11" db="EMBL/GenBank/DDBJ databases">
        <authorList>
            <person name="Alioto T."/>
            <person name="Alioto T."/>
            <person name="Gomez Garrido J."/>
        </authorList>
    </citation>
    <scope>NUCLEOTIDE SEQUENCE</scope>
</reference>
<keyword evidence="3" id="KW-1185">Reference proteome</keyword>
<sequence>MATPTRRPGNQTPQTSDSRLGPAAPPRSSSYAADSTEYNSDDEKPVPRSTPHRKRDSGHLLRSPQPEGVADVHQLYNTDAARKLEDMEARLQSMHLQAKAGVERLIAAVRTQLYALEAQLATTTGRDLSRQAKDDWEVVCRLTKELNEKLRAYGMPKK</sequence>